<evidence type="ECO:0000313" key="3">
    <source>
        <dbReference type="Proteomes" id="UP001383192"/>
    </source>
</evidence>
<accession>A0AAW0BD82</accession>
<protein>
    <submittedName>
        <fullName evidence="2">Uncharacterized protein</fullName>
    </submittedName>
</protein>
<evidence type="ECO:0000313" key="2">
    <source>
        <dbReference type="EMBL" id="KAK7023597.1"/>
    </source>
</evidence>
<dbReference type="AlphaFoldDB" id="A0AAW0BD82"/>
<sequence length="217" mass="25017">MPGTLSVVPRPAPVDAPQDVEGYRDPVPHVETAPGERRSEDNVRGESTMGNRKDLIFIPVNGEPRIVRLDREAVRMNNYSPFMDPWYFGLEGMDILRKTYMLTDPPDNYVIIYYEQLSTIRLPLNQYLSTALSAMSGGFRRPWYGSMLVEYQSANEIDPATIQDEAEQVVDHIHRVYEQIHPLDSVEYDRMPVDSSIRYFSAEEFMQLYGRDFGLVE</sequence>
<dbReference type="Proteomes" id="UP001383192">
    <property type="component" value="Unassembled WGS sequence"/>
</dbReference>
<evidence type="ECO:0000256" key="1">
    <source>
        <dbReference type="SAM" id="MobiDB-lite"/>
    </source>
</evidence>
<keyword evidence="3" id="KW-1185">Reference proteome</keyword>
<organism evidence="2 3">
    <name type="scientific">Paramarasmius palmivorus</name>
    <dbReference type="NCBI Taxonomy" id="297713"/>
    <lineage>
        <taxon>Eukaryota</taxon>
        <taxon>Fungi</taxon>
        <taxon>Dikarya</taxon>
        <taxon>Basidiomycota</taxon>
        <taxon>Agaricomycotina</taxon>
        <taxon>Agaricomycetes</taxon>
        <taxon>Agaricomycetidae</taxon>
        <taxon>Agaricales</taxon>
        <taxon>Marasmiineae</taxon>
        <taxon>Marasmiaceae</taxon>
        <taxon>Paramarasmius</taxon>
    </lineage>
</organism>
<feature type="region of interest" description="Disordered" evidence="1">
    <location>
        <begin position="1"/>
        <end position="47"/>
    </location>
</feature>
<dbReference type="EMBL" id="JAYKXP010000134">
    <property type="protein sequence ID" value="KAK7023597.1"/>
    <property type="molecule type" value="Genomic_DNA"/>
</dbReference>
<gene>
    <name evidence="2" type="ORF">VNI00_016636</name>
</gene>
<comment type="caution">
    <text evidence="2">The sequence shown here is derived from an EMBL/GenBank/DDBJ whole genome shotgun (WGS) entry which is preliminary data.</text>
</comment>
<proteinExistence type="predicted"/>
<name>A0AAW0BD82_9AGAR</name>
<reference evidence="2 3" key="1">
    <citation type="submission" date="2024-01" db="EMBL/GenBank/DDBJ databases">
        <title>A draft genome for a cacao thread blight-causing isolate of Paramarasmius palmivorus.</title>
        <authorList>
            <person name="Baruah I.K."/>
            <person name="Bukari Y."/>
            <person name="Amoako-Attah I."/>
            <person name="Meinhardt L.W."/>
            <person name="Bailey B.A."/>
            <person name="Cohen S.P."/>
        </authorList>
    </citation>
    <scope>NUCLEOTIDE SEQUENCE [LARGE SCALE GENOMIC DNA]</scope>
    <source>
        <strain evidence="2 3">GH-12</strain>
    </source>
</reference>
<feature type="compositionally biased region" description="Basic and acidic residues" evidence="1">
    <location>
        <begin position="21"/>
        <end position="44"/>
    </location>
</feature>